<feature type="compositionally biased region" description="Basic residues" evidence="1">
    <location>
        <begin position="27"/>
        <end position="40"/>
    </location>
</feature>
<feature type="region of interest" description="Disordered" evidence="1">
    <location>
        <begin position="23"/>
        <end position="95"/>
    </location>
</feature>
<organism evidence="3 4">
    <name type="scientific">Salmo salar</name>
    <name type="common">Atlantic salmon</name>
    <dbReference type="NCBI Taxonomy" id="8030"/>
    <lineage>
        <taxon>Eukaryota</taxon>
        <taxon>Metazoa</taxon>
        <taxon>Chordata</taxon>
        <taxon>Craniata</taxon>
        <taxon>Vertebrata</taxon>
        <taxon>Euteleostomi</taxon>
        <taxon>Actinopterygii</taxon>
        <taxon>Neopterygii</taxon>
        <taxon>Teleostei</taxon>
        <taxon>Protacanthopterygii</taxon>
        <taxon>Salmoniformes</taxon>
        <taxon>Salmonidae</taxon>
        <taxon>Salmoninae</taxon>
        <taxon>Salmo</taxon>
    </lineage>
</organism>
<accession>A0A1S3SF77</accession>
<dbReference type="CDD" id="cd19757">
    <property type="entry name" value="Bbox1"/>
    <property type="match status" value="1"/>
</dbReference>
<dbReference type="Pfam" id="PF18804">
    <property type="entry name" value="CxC3"/>
    <property type="match status" value="1"/>
</dbReference>
<dbReference type="AlphaFoldDB" id="A0A1S3SF77"/>
<dbReference type="Proteomes" id="UP001652741">
    <property type="component" value="Chromosome ssa07"/>
</dbReference>
<evidence type="ECO:0000313" key="4">
    <source>
        <dbReference type="RefSeq" id="XP_014062992.1"/>
    </source>
</evidence>
<proteinExistence type="predicted"/>
<gene>
    <name evidence="4" type="primary">LOC106609103</name>
</gene>
<feature type="compositionally biased region" description="Basic and acidic residues" evidence="1">
    <location>
        <begin position="41"/>
        <end position="52"/>
    </location>
</feature>
<evidence type="ECO:0000313" key="3">
    <source>
        <dbReference type="Proteomes" id="UP001652741"/>
    </source>
</evidence>
<evidence type="ECO:0000259" key="2">
    <source>
        <dbReference type="Pfam" id="PF18804"/>
    </source>
</evidence>
<feature type="domain" description="CxC3 like cysteine cluster" evidence="2">
    <location>
        <begin position="273"/>
        <end position="340"/>
    </location>
</feature>
<evidence type="ECO:0000256" key="1">
    <source>
        <dbReference type="SAM" id="MobiDB-lite"/>
    </source>
</evidence>
<sequence>MVWPLRTHKTNWMRLLKRQNALLKSSTQRRTHKPNWTRPKRLAEELNPERENKKKKRNKPPGIRFRWRQRDEKGQIVPQTRKATTSTSVAPRASTSRARLVQHFGLVTEEEELETRTSGLESTPVLNIDEEIAILHRKINILLADLKDPECSNPAVPGASHSWSVRKELSQDRWRESRPEIVDSLLAAEHASQKICQSCNVKMAILRCRDCLPKQLYCEDCDLSIHAKFPLHNRQSMIEGFYTPLPPTTAISLHSDGKYALHEQDCFLPLDVPEVICGCLTSTFHVGPGKHIILIGINGLYNVTVPVLTCTTCLSTWTANLADLIKNGYWPATVNCDTIYQNEMICGDTFQKSFFEWTYCRSEIDQVCDIQYFDCPACSPSMLAVSVDGNKKLYRFKKGYVKLFIID</sequence>
<protein>
    <submittedName>
        <fullName evidence="4">Uncharacterized protein isoform X2</fullName>
    </submittedName>
</protein>
<name>A0A1S3SF77_SALSA</name>
<dbReference type="RefSeq" id="XP_014062992.1">
    <property type="nucleotide sequence ID" value="XM_014207517.2"/>
</dbReference>
<dbReference type="InterPro" id="IPR040564">
    <property type="entry name" value="CxC3-like"/>
</dbReference>
<keyword evidence="3" id="KW-1185">Reference proteome</keyword>
<dbReference type="GeneID" id="106609103"/>
<reference evidence="4" key="1">
    <citation type="submission" date="2025-08" db="UniProtKB">
        <authorList>
            <consortium name="RefSeq"/>
        </authorList>
    </citation>
    <scope>IDENTIFICATION</scope>
</reference>
<feature type="compositionally biased region" description="Polar residues" evidence="1">
    <location>
        <begin position="77"/>
        <end position="95"/>
    </location>
</feature>